<feature type="domain" description="MobA-like NTP transferase" evidence="9">
    <location>
        <begin position="7"/>
        <end position="165"/>
    </location>
</feature>
<dbReference type="GO" id="GO:1902758">
    <property type="term" value="P:bis(molybdopterin guanine dinucleotide)molybdenum biosynthetic process"/>
    <property type="evidence" value="ECO:0007669"/>
    <property type="project" value="TreeGrafter"/>
</dbReference>
<dbReference type="RefSeq" id="WP_133612298.1">
    <property type="nucleotide sequence ID" value="NZ_SNYW01000006.1"/>
</dbReference>
<evidence type="ECO:0000259" key="9">
    <source>
        <dbReference type="Pfam" id="PF12804"/>
    </source>
</evidence>
<dbReference type="PANTHER" id="PTHR19136">
    <property type="entry name" value="MOLYBDENUM COFACTOR GUANYLYLTRANSFERASE"/>
    <property type="match status" value="1"/>
</dbReference>
<dbReference type="GO" id="GO:0061603">
    <property type="term" value="F:molybdenum cofactor guanylyltransferase activity"/>
    <property type="evidence" value="ECO:0007669"/>
    <property type="project" value="UniProtKB-EC"/>
</dbReference>
<feature type="binding site" evidence="8">
    <location>
        <position position="51"/>
    </location>
    <ligand>
        <name>GTP</name>
        <dbReference type="ChEBI" id="CHEBI:37565"/>
    </ligand>
</feature>
<evidence type="ECO:0000313" key="11">
    <source>
        <dbReference type="Proteomes" id="UP000295783"/>
    </source>
</evidence>
<keyword evidence="6 8" id="KW-0342">GTP-binding</keyword>
<evidence type="ECO:0000256" key="1">
    <source>
        <dbReference type="ARBA" id="ARBA00022490"/>
    </source>
</evidence>
<accession>A0A4R6WV04</accession>
<dbReference type="GO" id="GO:0005737">
    <property type="term" value="C:cytoplasm"/>
    <property type="evidence" value="ECO:0007669"/>
    <property type="project" value="UniProtKB-SubCell"/>
</dbReference>
<comment type="function">
    <text evidence="8">Transfers a GMP moiety from GTP to Mo-molybdopterin (Mo-MPT) cofactor (Moco or molybdenum cofactor) to form Mo-molybdopterin guanine dinucleotide (Mo-MGD) cofactor.</text>
</comment>
<comment type="catalytic activity">
    <reaction evidence="8">
        <text>Mo-molybdopterin + GTP + H(+) = Mo-molybdopterin guanine dinucleotide + diphosphate</text>
        <dbReference type="Rhea" id="RHEA:34243"/>
        <dbReference type="ChEBI" id="CHEBI:15378"/>
        <dbReference type="ChEBI" id="CHEBI:33019"/>
        <dbReference type="ChEBI" id="CHEBI:37565"/>
        <dbReference type="ChEBI" id="CHEBI:71302"/>
        <dbReference type="ChEBI" id="CHEBI:71310"/>
        <dbReference type="EC" id="2.7.7.77"/>
    </reaction>
</comment>
<keyword evidence="5 8" id="KW-0460">Magnesium</keyword>
<evidence type="ECO:0000256" key="8">
    <source>
        <dbReference type="HAMAP-Rule" id="MF_00316"/>
    </source>
</evidence>
<comment type="subcellular location">
    <subcellularLocation>
        <location evidence="8">Cytoplasm</location>
    </subcellularLocation>
</comment>
<dbReference type="SUPFAM" id="SSF53448">
    <property type="entry name" value="Nucleotide-diphospho-sugar transferases"/>
    <property type="match status" value="1"/>
</dbReference>
<dbReference type="InterPro" id="IPR013482">
    <property type="entry name" value="Molybde_CF_guanTrfase"/>
</dbReference>
<evidence type="ECO:0000256" key="7">
    <source>
        <dbReference type="ARBA" id="ARBA00023150"/>
    </source>
</evidence>
<keyword evidence="10" id="KW-0548">Nucleotidyltransferase</keyword>
<keyword evidence="3 8" id="KW-0479">Metal-binding</keyword>
<protein>
    <recommendedName>
        <fullName evidence="8">Molybdenum cofactor guanylyltransferase</fullName>
        <shortName evidence="8">MoCo guanylyltransferase</shortName>
        <ecNumber evidence="8">2.7.7.77</ecNumber>
    </recommendedName>
    <alternativeName>
        <fullName evidence="8">GTP:molybdopterin guanylyltransferase</fullName>
    </alternativeName>
    <alternativeName>
        <fullName evidence="8">Mo-MPT guanylyltransferase</fullName>
    </alternativeName>
    <alternativeName>
        <fullName evidence="8">Molybdopterin guanylyltransferase</fullName>
    </alternativeName>
    <alternativeName>
        <fullName evidence="8">Molybdopterin-guanine dinucleotide synthase</fullName>
        <shortName evidence="8">MGD synthase</shortName>
    </alternativeName>
</protein>
<dbReference type="EMBL" id="SNYW01000006">
    <property type="protein sequence ID" value="TDQ84259.1"/>
    <property type="molecule type" value="Genomic_DNA"/>
</dbReference>
<evidence type="ECO:0000256" key="6">
    <source>
        <dbReference type="ARBA" id="ARBA00023134"/>
    </source>
</evidence>
<dbReference type="Gene3D" id="3.90.550.10">
    <property type="entry name" value="Spore Coat Polysaccharide Biosynthesis Protein SpsA, Chain A"/>
    <property type="match status" value="1"/>
</dbReference>
<evidence type="ECO:0000256" key="3">
    <source>
        <dbReference type="ARBA" id="ARBA00022723"/>
    </source>
</evidence>
<keyword evidence="7 8" id="KW-0501">Molybdenum cofactor biosynthesis</keyword>
<evidence type="ECO:0000256" key="2">
    <source>
        <dbReference type="ARBA" id="ARBA00022679"/>
    </source>
</evidence>
<comment type="similarity">
    <text evidence="8">Belongs to the MobA family.</text>
</comment>
<dbReference type="GO" id="GO:0005525">
    <property type="term" value="F:GTP binding"/>
    <property type="evidence" value="ECO:0007669"/>
    <property type="project" value="UniProtKB-UniRule"/>
</dbReference>
<dbReference type="InterPro" id="IPR029044">
    <property type="entry name" value="Nucleotide-diphossugar_trans"/>
</dbReference>
<dbReference type="Pfam" id="PF12804">
    <property type="entry name" value="NTP_transf_3"/>
    <property type="match status" value="1"/>
</dbReference>
<keyword evidence="4 8" id="KW-0547">Nucleotide-binding</keyword>
<feature type="binding site" evidence="8">
    <location>
        <position position="69"/>
    </location>
    <ligand>
        <name>GTP</name>
        <dbReference type="ChEBI" id="CHEBI:37565"/>
    </ligand>
</feature>
<evidence type="ECO:0000256" key="4">
    <source>
        <dbReference type="ARBA" id="ARBA00022741"/>
    </source>
</evidence>
<comment type="caution">
    <text evidence="10">The sequence shown here is derived from an EMBL/GenBank/DDBJ whole genome shotgun (WGS) entry which is preliminary data.</text>
</comment>
<feature type="binding site" evidence="8">
    <location>
        <position position="104"/>
    </location>
    <ligand>
        <name>GTP</name>
        <dbReference type="ChEBI" id="CHEBI:37565"/>
    </ligand>
</feature>
<dbReference type="GO" id="GO:0046872">
    <property type="term" value="F:metal ion binding"/>
    <property type="evidence" value="ECO:0007669"/>
    <property type="project" value="UniProtKB-KW"/>
</dbReference>
<keyword evidence="1 8" id="KW-0963">Cytoplasm</keyword>
<reference evidence="10 11" key="1">
    <citation type="submission" date="2019-03" db="EMBL/GenBank/DDBJ databases">
        <title>Genomic Encyclopedia of Type Strains, Phase III (KMG-III): the genomes of soil and plant-associated and newly described type strains.</title>
        <authorList>
            <person name="Whitman W."/>
        </authorList>
    </citation>
    <scope>NUCLEOTIDE SEQUENCE [LARGE SCALE GENOMIC DNA]</scope>
    <source>
        <strain evidence="10 11">CGMCC 1.7660</strain>
    </source>
</reference>
<feature type="binding site" evidence="8">
    <location>
        <position position="23"/>
    </location>
    <ligand>
        <name>GTP</name>
        <dbReference type="ChEBI" id="CHEBI:37565"/>
    </ligand>
</feature>
<dbReference type="Proteomes" id="UP000295783">
    <property type="component" value="Unassembled WGS sequence"/>
</dbReference>
<organism evidence="10 11">
    <name type="scientific">Dongia mobilis</name>
    <dbReference type="NCBI Taxonomy" id="578943"/>
    <lineage>
        <taxon>Bacteria</taxon>
        <taxon>Pseudomonadati</taxon>
        <taxon>Pseudomonadota</taxon>
        <taxon>Alphaproteobacteria</taxon>
        <taxon>Rhodospirillales</taxon>
        <taxon>Dongiaceae</taxon>
        <taxon>Dongia</taxon>
    </lineage>
</organism>
<sequence>MNGTIPAIILAGGRASRLGGGDKCLRVLGGRPLLAHVIDAIAPQASPLILNANGDALRFAAFNLPVVADDLPDQPGPLAGILAGLDWVAAQRPGTECALSVPADCPFLPPDLVVRLADVRARHDAEIALAESDGRLHPVIGLWSVALRSDLRRALTVDGLRKVERFCDRRRSIRVNFGTVGGDPFFNINTDADLVAAERRLASVGPAAAGVSS</sequence>
<dbReference type="AlphaFoldDB" id="A0A4R6WV04"/>
<dbReference type="PANTHER" id="PTHR19136:SF81">
    <property type="entry name" value="MOLYBDENUM COFACTOR GUANYLYLTRANSFERASE"/>
    <property type="match status" value="1"/>
</dbReference>
<comment type="subunit">
    <text evidence="8">Monomer.</text>
</comment>
<feature type="binding site" evidence="8">
    <location>
        <position position="104"/>
    </location>
    <ligand>
        <name>Mg(2+)</name>
        <dbReference type="ChEBI" id="CHEBI:18420"/>
    </ligand>
</feature>
<keyword evidence="2 8" id="KW-0808">Transferase</keyword>
<evidence type="ECO:0000256" key="5">
    <source>
        <dbReference type="ARBA" id="ARBA00022842"/>
    </source>
</evidence>
<dbReference type="HAMAP" id="MF_00316">
    <property type="entry name" value="MobA"/>
    <property type="match status" value="1"/>
</dbReference>
<dbReference type="EC" id="2.7.7.77" evidence="8"/>
<comment type="domain">
    <text evidence="8">The N-terminal domain determines nucleotide recognition and specific binding, while the C-terminal domain determines the specific binding to the target protein.</text>
</comment>
<dbReference type="OrthoDB" id="9788394at2"/>
<feature type="binding site" evidence="8">
    <location>
        <begin position="10"/>
        <end position="12"/>
    </location>
    <ligand>
        <name>GTP</name>
        <dbReference type="ChEBI" id="CHEBI:37565"/>
    </ligand>
</feature>
<comment type="cofactor">
    <cofactor evidence="8">
        <name>Mg(2+)</name>
        <dbReference type="ChEBI" id="CHEBI:18420"/>
    </cofactor>
</comment>
<proteinExistence type="inferred from homology"/>
<dbReference type="InterPro" id="IPR025877">
    <property type="entry name" value="MobA-like_NTP_Trfase"/>
</dbReference>
<evidence type="ECO:0000313" key="10">
    <source>
        <dbReference type="EMBL" id="TDQ84259.1"/>
    </source>
</evidence>
<keyword evidence="11" id="KW-1185">Reference proteome</keyword>
<dbReference type="NCBIfam" id="TIGR02665">
    <property type="entry name" value="molyb_mobA"/>
    <property type="match status" value="1"/>
</dbReference>
<dbReference type="CDD" id="cd02503">
    <property type="entry name" value="MobA"/>
    <property type="match status" value="1"/>
</dbReference>
<gene>
    <name evidence="8" type="primary">mobA</name>
    <name evidence="10" type="ORF">A8950_0807</name>
</gene>
<name>A0A4R6WV04_9PROT</name>